<reference evidence="1 2" key="1">
    <citation type="journal article" date="2019" name="Sci. Rep.">
        <title>Orb-weaving spider Araneus ventricosus genome elucidates the spidroin gene catalogue.</title>
        <authorList>
            <person name="Kono N."/>
            <person name="Nakamura H."/>
            <person name="Ohtoshi R."/>
            <person name="Moran D.A.P."/>
            <person name="Shinohara A."/>
            <person name="Yoshida Y."/>
            <person name="Fujiwara M."/>
            <person name="Mori M."/>
            <person name="Tomita M."/>
            <person name="Arakawa K."/>
        </authorList>
    </citation>
    <scope>NUCLEOTIDE SEQUENCE [LARGE SCALE GENOMIC DNA]</scope>
</reference>
<evidence type="ECO:0008006" key="3">
    <source>
        <dbReference type="Google" id="ProtNLM"/>
    </source>
</evidence>
<dbReference type="EMBL" id="BGPR01000714">
    <property type="protein sequence ID" value="GBM32666.1"/>
    <property type="molecule type" value="Genomic_DNA"/>
</dbReference>
<proteinExistence type="predicted"/>
<gene>
    <name evidence="1" type="ORF">AVEN_89658_1</name>
</gene>
<evidence type="ECO:0000313" key="2">
    <source>
        <dbReference type="Proteomes" id="UP000499080"/>
    </source>
</evidence>
<comment type="caution">
    <text evidence="1">The sequence shown here is derived from an EMBL/GenBank/DDBJ whole genome shotgun (WGS) entry which is preliminary data.</text>
</comment>
<keyword evidence="2" id="KW-1185">Reference proteome</keyword>
<name>A0A4Y2EXC4_ARAVE</name>
<dbReference type="Proteomes" id="UP000499080">
    <property type="component" value="Unassembled WGS sequence"/>
</dbReference>
<protein>
    <recommendedName>
        <fullName evidence="3">DUF4817 domain-containing protein</fullName>
    </recommendedName>
</protein>
<organism evidence="1 2">
    <name type="scientific">Araneus ventricosus</name>
    <name type="common">Orbweaver spider</name>
    <name type="synonym">Epeira ventricosa</name>
    <dbReference type="NCBI Taxonomy" id="182803"/>
    <lineage>
        <taxon>Eukaryota</taxon>
        <taxon>Metazoa</taxon>
        <taxon>Ecdysozoa</taxon>
        <taxon>Arthropoda</taxon>
        <taxon>Chelicerata</taxon>
        <taxon>Arachnida</taxon>
        <taxon>Araneae</taxon>
        <taxon>Araneomorphae</taxon>
        <taxon>Entelegynae</taxon>
        <taxon>Araneoidea</taxon>
        <taxon>Araneidae</taxon>
        <taxon>Araneus</taxon>
    </lineage>
</organism>
<accession>A0A4Y2EXC4</accession>
<evidence type="ECO:0000313" key="1">
    <source>
        <dbReference type="EMBL" id="GBM32666.1"/>
    </source>
</evidence>
<sequence length="119" mass="13919">MSLQAKHLQKKMLDDRNFLQRVMFSDHATFHVSGIVNRNDTRIWGLENPHTVLQQARGSPKGLATRYHFPAAGAPPHWSLEVRRILYEKFPMHWIGRGSPITWPPRSPEHFWTYFDGNT</sequence>
<dbReference type="AlphaFoldDB" id="A0A4Y2EXC4"/>
<dbReference type="PANTHER" id="PTHR47326:SF1">
    <property type="entry name" value="HTH PSQ-TYPE DOMAIN-CONTAINING PROTEIN"/>
    <property type="match status" value="1"/>
</dbReference>
<dbReference type="PANTHER" id="PTHR47326">
    <property type="entry name" value="TRANSPOSABLE ELEMENT TC3 TRANSPOSASE-LIKE PROTEIN"/>
    <property type="match status" value="1"/>
</dbReference>